<feature type="transmembrane region" description="Helical" evidence="3">
    <location>
        <begin position="307"/>
        <end position="327"/>
    </location>
</feature>
<feature type="transmembrane region" description="Helical" evidence="3">
    <location>
        <begin position="70"/>
        <end position="94"/>
    </location>
</feature>
<evidence type="ECO:0000256" key="1">
    <source>
        <dbReference type="ARBA" id="ARBA00004429"/>
    </source>
</evidence>
<feature type="transmembrane region" description="Helical" evidence="3">
    <location>
        <begin position="33"/>
        <end position="50"/>
    </location>
</feature>
<name>J9BZK0_9ZZZZ</name>
<evidence type="ECO:0000313" key="4">
    <source>
        <dbReference type="EMBL" id="EJW92995.1"/>
    </source>
</evidence>
<reference evidence="4" key="1">
    <citation type="journal article" date="2012" name="PLoS ONE">
        <title>Gene sets for utilization of primary and secondary nutrition supplies in the distal gut of endangered iberian lynx.</title>
        <authorList>
            <person name="Alcaide M."/>
            <person name="Messina E."/>
            <person name="Richter M."/>
            <person name="Bargiela R."/>
            <person name="Peplies J."/>
            <person name="Huws S.A."/>
            <person name="Newbold C.J."/>
            <person name="Golyshin P.N."/>
            <person name="Simon M.A."/>
            <person name="Lopez G."/>
            <person name="Yakimov M.M."/>
            <person name="Ferrer M."/>
        </authorList>
    </citation>
    <scope>NUCLEOTIDE SEQUENCE</scope>
</reference>
<dbReference type="InterPro" id="IPR036259">
    <property type="entry name" value="MFS_trans_sf"/>
</dbReference>
<protein>
    <submittedName>
        <fullName evidence="4">L-fucose:H+ symporter permease</fullName>
    </submittedName>
</protein>
<proteinExistence type="predicted"/>
<organism evidence="4">
    <name type="scientific">gut metagenome</name>
    <dbReference type="NCBI Taxonomy" id="749906"/>
    <lineage>
        <taxon>unclassified sequences</taxon>
        <taxon>metagenomes</taxon>
        <taxon>organismal metagenomes</taxon>
    </lineage>
</organism>
<feature type="transmembrane region" description="Helical" evidence="3">
    <location>
        <begin position="429"/>
        <end position="447"/>
    </location>
</feature>
<dbReference type="GO" id="GO:0005886">
    <property type="term" value="C:plasma membrane"/>
    <property type="evidence" value="ECO:0007669"/>
    <property type="project" value="UniProtKB-SubCell"/>
</dbReference>
<accession>J9BZK0</accession>
<keyword evidence="3" id="KW-0472">Membrane</keyword>
<dbReference type="Pfam" id="PF07690">
    <property type="entry name" value="MFS_1"/>
    <property type="match status" value="1"/>
</dbReference>
<dbReference type="AlphaFoldDB" id="J9BZK0"/>
<dbReference type="InterPro" id="IPR050375">
    <property type="entry name" value="MFS_TsgA-like"/>
</dbReference>
<dbReference type="SUPFAM" id="SSF103473">
    <property type="entry name" value="MFS general substrate transporter"/>
    <property type="match status" value="1"/>
</dbReference>
<feature type="transmembrane region" description="Helical" evidence="3">
    <location>
        <begin position="278"/>
        <end position="295"/>
    </location>
</feature>
<dbReference type="PANTHER" id="PTHR43702:SF11">
    <property type="entry name" value="L-FUCOSE-PROTON SYMPORTER"/>
    <property type="match status" value="1"/>
</dbReference>
<feature type="transmembrane region" description="Helical" evidence="3">
    <location>
        <begin position="101"/>
        <end position="120"/>
    </location>
</feature>
<evidence type="ECO:0000256" key="2">
    <source>
        <dbReference type="ARBA" id="ARBA00022475"/>
    </source>
</evidence>
<keyword evidence="3" id="KW-1133">Transmembrane helix</keyword>
<dbReference type="InterPro" id="IPR011701">
    <property type="entry name" value="MFS"/>
</dbReference>
<gene>
    <name evidence="4" type="ORF">EVA_18899</name>
</gene>
<evidence type="ECO:0000256" key="3">
    <source>
        <dbReference type="SAM" id="Phobius"/>
    </source>
</evidence>
<dbReference type="NCBIfam" id="TIGR00885">
    <property type="entry name" value="fucP"/>
    <property type="match status" value="1"/>
</dbReference>
<dbReference type="PANTHER" id="PTHR43702">
    <property type="entry name" value="L-FUCOSE-PROTON SYMPORTER"/>
    <property type="match status" value="1"/>
</dbReference>
<keyword evidence="2" id="KW-1003">Cell membrane</keyword>
<feature type="transmembrane region" description="Helical" evidence="3">
    <location>
        <begin position="359"/>
        <end position="379"/>
    </location>
</feature>
<comment type="subcellular location">
    <subcellularLocation>
        <location evidence="1">Cell inner membrane</location>
        <topology evidence="1">Multi-pass membrane protein</topology>
    </subcellularLocation>
</comment>
<dbReference type="GO" id="GO:0015535">
    <property type="term" value="F:fucose:proton symporter activity"/>
    <property type="evidence" value="ECO:0007669"/>
    <property type="project" value="InterPro"/>
</dbReference>
<sequence>MNTHRNPNESLTNTSPKECQTSQPSAVLVERKYLVSFILITSLFALWGFANDITNPMVAAFQTVMEISVAKASLVQFAFYGGYATMAIPAALFIRKYSYKRGIMLGLSLYALGAFLFIPAASFESFTFFCFSLYILTFGLAFLETTANPFILSLGHKETATQRLNLAQSFNPMGSLLGMAIAAQAVLPNLLSDRRNEAGEIIFYALSEAEKASIRIHDLAVIRNPYVALGVVVLLILIVIACKKMPQVAGEGKQSSTRETLSRLWKNRLYREGVTTQMFYVAAQIMVWTFIIQYADSLGIDKATAQKYNIAAMAMFLCSRFISTFLMRYVNTRLLLTLFAVGATCCTLGTILFVGITGLYCLVCISFFMSLMFPTIYGVALENVNEEDTSLGAAFLVMAIVGGALMPPLQGMLIDQQTLLGMPAVNASFLLPLGCFIIILAYGIRAYRQGKA</sequence>
<keyword evidence="3" id="KW-0812">Transmembrane</keyword>
<comment type="caution">
    <text evidence="4">The sequence shown here is derived from an EMBL/GenBank/DDBJ whole genome shotgun (WGS) entry which is preliminary data.</text>
</comment>
<feature type="transmembrane region" description="Helical" evidence="3">
    <location>
        <begin position="391"/>
        <end position="409"/>
    </location>
</feature>
<feature type="transmembrane region" description="Helical" evidence="3">
    <location>
        <begin position="334"/>
        <end position="353"/>
    </location>
</feature>
<feature type="transmembrane region" description="Helical" evidence="3">
    <location>
        <begin position="225"/>
        <end position="242"/>
    </location>
</feature>
<dbReference type="CDD" id="cd17394">
    <property type="entry name" value="MFS_FucP_like"/>
    <property type="match status" value="1"/>
</dbReference>
<dbReference type="Gene3D" id="1.20.1250.20">
    <property type="entry name" value="MFS general substrate transporter like domains"/>
    <property type="match status" value="2"/>
</dbReference>
<dbReference type="EMBL" id="AMCI01007218">
    <property type="protein sequence ID" value="EJW92995.1"/>
    <property type="molecule type" value="Genomic_DNA"/>
</dbReference>
<dbReference type="InterPro" id="IPR005275">
    <property type="entry name" value="Lfuc_symporter_FucP"/>
</dbReference>